<dbReference type="Proteomes" id="UP000868500">
    <property type="component" value="Unassembled WGS sequence"/>
</dbReference>
<accession>A0A3S5YKW3</accession>
<dbReference type="EMBL" id="AWRC01000020">
    <property type="protein sequence ID" value="OLW00781.1"/>
    <property type="molecule type" value="Genomic_DNA"/>
</dbReference>
<protein>
    <submittedName>
        <fullName evidence="1">Uncharacterized protein</fullName>
    </submittedName>
</protein>
<evidence type="ECO:0000313" key="1">
    <source>
        <dbReference type="EMBL" id="OLW00781.1"/>
    </source>
</evidence>
<comment type="caution">
    <text evidence="1">The sequence shown here is derived from an EMBL/GenBank/DDBJ whole genome shotgun (WGS) entry which is preliminary data.</text>
</comment>
<dbReference type="AlphaFoldDB" id="A0A3S5YKW3"/>
<name>A0A3S5YKW3_SALER</name>
<sequence length="61" mass="7033">MPHRSSLKKKFIFYQGNEIKGFISSCAYTVTTLWDNHYTIKKAAQIFIPLGYFLTSFIPLG</sequence>
<reference evidence="1" key="1">
    <citation type="submission" date="2013-09" db="EMBL/GenBank/DDBJ databases">
        <title>Salmonella enterica subsp. IIIa serovar 18:z4:z23:-.</title>
        <authorList>
            <person name="Chen Y."/>
            <person name="Li C."/>
            <person name="Mcdermott P."/>
            <person name="Zhao S."/>
        </authorList>
    </citation>
    <scope>NUCLEOTIDE SEQUENCE [LARGE SCALE GENOMIC DNA]</scope>
    <source>
        <strain evidence="1">N26626</strain>
    </source>
</reference>
<gene>
    <name evidence="1" type="ORF">P298_13185</name>
</gene>
<organism evidence="1">
    <name type="scientific">Salmonella enterica subsp. arizonae serovar 18:z4,z23:- str. CVM N26626</name>
    <dbReference type="NCBI Taxonomy" id="1395119"/>
    <lineage>
        <taxon>Bacteria</taxon>
        <taxon>Pseudomonadati</taxon>
        <taxon>Pseudomonadota</taxon>
        <taxon>Gammaproteobacteria</taxon>
        <taxon>Enterobacterales</taxon>
        <taxon>Enterobacteriaceae</taxon>
        <taxon>Salmonella</taxon>
    </lineage>
</organism>
<proteinExistence type="predicted"/>